<dbReference type="InterPro" id="IPR026960">
    <property type="entry name" value="RVT-Znf"/>
</dbReference>
<dbReference type="Proteomes" id="UP000075243">
    <property type="component" value="Chromosome 1"/>
</dbReference>
<feature type="non-terminal residue" evidence="2">
    <location>
        <position position="1"/>
    </location>
</feature>
<gene>
    <name evidence="2" type="ORF">KK1_020535</name>
</gene>
<proteinExistence type="predicted"/>
<dbReference type="OMA" id="WRICKEC"/>
<sequence length="87" mass="10603">YLIKYSYYYIIESLTDNNHLREQGDWNLIWDLKIPQKVKHFLWRMTKTCIPTRYKIYSKGVRCPMIFPFVKLILKQHGMHSLNILTP</sequence>
<dbReference type="EMBL" id="CM003603">
    <property type="protein sequence ID" value="KYP76301.1"/>
    <property type="molecule type" value="Genomic_DNA"/>
</dbReference>
<protein>
    <recommendedName>
        <fullName evidence="1">Reverse transcriptase zinc-binding domain-containing protein</fullName>
    </recommendedName>
</protein>
<keyword evidence="3" id="KW-1185">Reference proteome</keyword>
<evidence type="ECO:0000313" key="3">
    <source>
        <dbReference type="Proteomes" id="UP000075243"/>
    </source>
</evidence>
<name>A0A151UAT4_CAJCA</name>
<evidence type="ECO:0000313" key="2">
    <source>
        <dbReference type="EMBL" id="KYP76301.1"/>
    </source>
</evidence>
<reference evidence="2 3" key="1">
    <citation type="journal article" date="2012" name="Nat. Biotechnol.">
        <title>Draft genome sequence of pigeonpea (Cajanus cajan), an orphan legume crop of resource-poor farmers.</title>
        <authorList>
            <person name="Varshney R.K."/>
            <person name="Chen W."/>
            <person name="Li Y."/>
            <person name="Bharti A.K."/>
            <person name="Saxena R.K."/>
            <person name="Schlueter J.A."/>
            <person name="Donoghue M.T."/>
            <person name="Azam S."/>
            <person name="Fan G."/>
            <person name="Whaley A.M."/>
            <person name="Farmer A.D."/>
            <person name="Sheridan J."/>
            <person name="Iwata A."/>
            <person name="Tuteja R."/>
            <person name="Penmetsa R.V."/>
            <person name="Wu W."/>
            <person name="Upadhyaya H.D."/>
            <person name="Yang S.P."/>
            <person name="Shah T."/>
            <person name="Saxena K.B."/>
            <person name="Michael T."/>
            <person name="McCombie W.R."/>
            <person name="Yang B."/>
            <person name="Zhang G."/>
            <person name="Yang H."/>
            <person name="Wang J."/>
            <person name="Spillane C."/>
            <person name="Cook D.R."/>
            <person name="May G.D."/>
            <person name="Xu X."/>
            <person name="Jackson S.A."/>
        </authorList>
    </citation>
    <scope>NUCLEOTIDE SEQUENCE [LARGE SCALE GENOMIC DNA]</scope>
    <source>
        <strain evidence="3">cv. Asha</strain>
    </source>
</reference>
<feature type="domain" description="Reverse transcriptase zinc-binding" evidence="1">
    <location>
        <begin position="18"/>
        <end position="62"/>
    </location>
</feature>
<dbReference type="Pfam" id="PF13966">
    <property type="entry name" value="zf-RVT"/>
    <property type="match status" value="1"/>
</dbReference>
<accession>A0A151UAT4</accession>
<dbReference type="Gramene" id="C.cajan_19947.t">
    <property type="protein sequence ID" value="C.cajan_19947.t.cds1"/>
    <property type="gene ID" value="C.cajan_19947"/>
</dbReference>
<organism evidence="2 3">
    <name type="scientific">Cajanus cajan</name>
    <name type="common">Pigeon pea</name>
    <name type="synonym">Cajanus indicus</name>
    <dbReference type="NCBI Taxonomy" id="3821"/>
    <lineage>
        <taxon>Eukaryota</taxon>
        <taxon>Viridiplantae</taxon>
        <taxon>Streptophyta</taxon>
        <taxon>Embryophyta</taxon>
        <taxon>Tracheophyta</taxon>
        <taxon>Spermatophyta</taxon>
        <taxon>Magnoliopsida</taxon>
        <taxon>eudicotyledons</taxon>
        <taxon>Gunneridae</taxon>
        <taxon>Pentapetalae</taxon>
        <taxon>rosids</taxon>
        <taxon>fabids</taxon>
        <taxon>Fabales</taxon>
        <taxon>Fabaceae</taxon>
        <taxon>Papilionoideae</taxon>
        <taxon>50 kb inversion clade</taxon>
        <taxon>NPAAA clade</taxon>
        <taxon>indigoferoid/millettioid clade</taxon>
        <taxon>Phaseoleae</taxon>
        <taxon>Cajanus</taxon>
    </lineage>
</organism>
<dbReference type="AlphaFoldDB" id="A0A151UAT4"/>
<evidence type="ECO:0000259" key="1">
    <source>
        <dbReference type="Pfam" id="PF13966"/>
    </source>
</evidence>